<evidence type="ECO:0000313" key="2">
    <source>
        <dbReference type="Proteomes" id="UP000258581"/>
    </source>
</evidence>
<proteinExistence type="predicted"/>
<sequence>MGLLSKLFGEETTTTSVKNPLDNTIVVDKDLGFFAEEVARIGVALSHAHSRSDSRKMARCLAALRLLREMNEDSGFQLAMPKNLSKYRMRKARGDFPFLNV</sequence>
<gene>
    <name evidence="1" type="ORF">WELLINGTON_126</name>
</gene>
<reference evidence="2" key="1">
    <citation type="submission" date="2018-06" db="EMBL/GenBank/DDBJ databases">
        <authorList>
            <person name="Sharma R."/>
            <person name="James B."/>
            <person name="Berg J.A."/>
            <person name="Breakwell D.P."/>
            <person name="Hope S."/>
            <person name="Grose J.H."/>
        </authorList>
    </citation>
    <scope>NUCLEOTIDE SEQUENCE [LARGE SCALE GENOMIC DNA]</scope>
</reference>
<protein>
    <submittedName>
        <fullName evidence="1">Uncharacterized protein</fullName>
    </submittedName>
</protein>
<name>A0A345BLD5_9CAUD</name>
<dbReference type="EMBL" id="MH426724">
    <property type="protein sequence ID" value="AXF51256.1"/>
    <property type="molecule type" value="Genomic_DNA"/>
</dbReference>
<accession>A0A345BLD5</accession>
<organism evidence="1 2">
    <name type="scientific">Erwinia phage Wellington</name>
    <dbReference type="NCBI Taxonomy" id="2267653"/>
    <lineage>
        <taxon>Viruses</taxon>
        <taxon>Duplodnaviria</taxon>
        <taxon>Heunggongvirae</taxon>
        <taxon>Uroviricota</taxon>
        <taxon>Caudoviricetes</taxon>
        <taxon>Chimalliviridae</taxon>
        <taxon>Wellingtonvirus</taxon>
        <taxon>Wellingtonvirus wellington</taxon>
    </lineage>
</organism>
<evidence type="ECO:0000313" key="1">
    <source>
        <dbReference type="EMBL" id="AXF51256.1"/>
    </source>
</evidence>
<keyword evidence="2" id="KW-1185">Reference proteome</keyword>
<dbReference type="Proteomes" id="UP000258581">
    <property type="component" value="Segment"/>
</dbReference>